<reference evidence="4" key="1">
    <citation type="journal article" date="2017" name="bioRxiv">
        <title>Comparative analysis of the genomes of Stylophora pistillata and Acropora digitifera provides evidence for extensive differences between species of corals.</title>
        <authorList>
            <person name="Voolstra C.R."/>
            <person name="Li Y."/>
            <person name="Liew Y.J."/>
            <person name="Baumgarten S."/>
            <person name="Zoccola D."/>
            <person name="Flot J.-F."/>
            <person name="Tambutte S."/>
            <person name="Allemand D."/>
            <person name="Aranda M."/>
        </authorList>
    </citation>
    <scope>NUCLEOTIDE SEQUENCE [LARGE SCALE GENOMIC DNA]</scope>
</reference>
<feature type="region of interest" description="Disordered" evidence="2">
    <location>
        <begin position="1291"/>
        <end position="1312"/>
    </location>
</feature>
<organism evidence="3 4">
    <name type="scientific">Stylophora pistillata</name>
    <name type="common">Smooth cauliflower coral</name>
    <dbReference type="NCBI Taxonomy" id="50429"/>
    <lineage>
        <taxon>Eukaryota</taxon>
        <taxon>Metazoa</taxon>
        <taxon>Cnidaria</taxon>
        <taxon>Anthozoa</taxon>
        <taxon>Hexacorallia</taxon>
        <taxon>Scleractinia</taxon>
        <taxon>Astrocoeniina</taxon>
        <taxon>Pocilloporidae</taxon>
        <taxon>Stylophora</taxon>
    </lineage>
</organism>
<dbReference type="PANTHER" id="PTHR37162">
    <property type="entry name" value="HAT FAMILY DIMERISATION DOMAINCONTAINING PROTEIN-RELATED"/>
    <property type="match status" value="1"/>
</dbReference>
<dbReference type="OrthoDB" id="10011386at2759"/>
<feature type="coiled-coil region" evidence="1">
    <location>
        <begin position="400"/>
        <end position="509"/>
    </location>
</feature>
<comment type="caution">
    <text evidence="3">The sequence shown here is derived from an EMBL/GenBank/DDBJ whole genome shotgun (WGS) entry which is preliminary data.</text>
</comment>
<sequence length="1312" mass="148861">MDEATKAELIWAMKMVGSHYSYASCDNIKETLDAMFPGKIPNNFTMSSSKVSYLISEVTGPYFKKIVTDDVKKNSGSPFTLQYDETTNALVNKQLDIKIRYWSSAQSKIVVQHLQTYLMGHATGLHLAEKIISTFHDSGIALEQLQMLESDGPNVNTTVWNIVNDAFLNFPSRNYGLTDIDTCDRHICHNAFTKGLEVFGSSISEFVIDLHLWFKMSAARREDYEVMQEEMGLAKHKFLKHVECRWLSLQPAVLRILEQLEGLKREIGKFSEEKQRQFVLESKSFVIAATKHLVSKLPLDNILRSSKALKPDAHSEDWSLKAIKILAKKMKVSVDLEKLSDEWRIYQLETITEDRYKEFEEPQTFIRVDHFWRRLDDLKDVMGEKKFPSIMKVVKTALILLDMDKEKEEAKKQLTLQKEQAAQIEAQKQQLAKEKKDLNSKEKELERQEAAQQECMEVGDTILKEANAKLRDAMRNKDFKEVSVAQAMIEAAQKKISSANKAMQQTREQQKSVLKRKQNIINTFLLQPRKLKLKKTTYEYILCTKDEATKQELSLLVPGLGIGDVNLPCMRLLCDGCAPLGWDGQPNVYKFCQYFQLHFRAFNFVEWSRAEVKEWALSKSENENIANKFEEEEIDGSILLSLTVQTTEVMDKLGLTTIVIVSSSAESTQLEPTPKASSRPKGKLALPDIKTLDPSLKQIYLSVIRRATEDEFPGDAIPTFRNNPDAKRRLQSLVKQLSKTCTIKEVYFGEVKIRKIGRHLAPRPSLKKNGSSGKAFNTISHELLPLKLQAVGIIGDSYNWILDYLKDRSQFTKVNGSSSSTKAINYGVPQVPYWDQDCIQFIEAIMAHIDKLRAQANYSHPRGDCTEDCNARECYQWTSPGKLSSCLHSASVHGMAFCQEHLDFLSSRHPSIPTDIRGFLKHCGVLKDASAVEVVDNITLTTDETHKVESVVDSILDTASTPVGQSAVLSQENGEILSQANSGALLGDCAEEAPKSCNRETGEKKHVQKWSSGDFLIVRGSGFIDKWNPLFRSESPSQAFLIIINWLLIVLKDFSPSSWGDIYLAYVDGMKAASKPLPLPPPLDKMWSGINKLIDTLHLKNHRDPQWKTKYNPAQLKEELPNVNTMEAEQTFVWLSRFKKILFAMPKVHHLFSFTEWSCIATAIESSKEIFPSASGGNQTNEPDISVESNVEMDQGKKVEDLEARLLQSEKELAILREKNEELKRKITEKKQHQETMPSPLFSLVCFKSDADVNFHTDLPNHATLISIFEFFNPGEDCENIRSRISSDVGEEFYNSESDDEENAPTTKKGHH</sequence>
<keyword evidence="4" id="KW-1185">Reference proteome</keyword>
<dbReference type="Proteomes" id="UP000225706">
    <property type="component" value="Unassembled WGS sequence"/>
</dbReference>
<evidence type="ECO:0000256" key="1">
    <source>
        <dbReference type="SAM" id="Coils"/>
    </source>
</evidence>
<protein>
    <submittedName>
        <fullName evidence="3">Uncharacterized protein</fullName>
    </submittedName>
</protein>
<keyword evidence="1" id="KW-0175">Coiled coil</keyword>
<name>A0A2B4S9P2_STYPI</name>
<dbReference type="Gene3D" id="1.10.150.50">
    <property type="entry name" value="Transcription Factor, Ets-1"/>
    <property type="match status" value="1"/>
</dbReference>
<dbReference type="SUPFAM" id="SSF47769">
    <property type="entry name" value="SAM/Pointed domain"/>
    <property type="match status" value="1"/>
</dbReference>
<evidence type="ECO:0000313" key="4">
    <source>
        <dbReference type="Proteomes" id="UP000225706"/>
    </source>
</evidence>
<dbReference type="PANTHER" id="PTHR37162:SF11">
    <property type="match status" value="1"/>
</dbReference>
<feature type="coiled-coil region" evidence="1">
    <location>
        <begin position="1199"/>
        <end position="1236"/>
    </location>
</feature>
<proteinExistence type="predicted"/>
<evidence type="ECO:0000256" key="2">
    <source>
        <dbReference type="SAM" id="MobiDB-lite"/>
    </source>
</evidence>
<dbReference type="STRING" id="50429.A0A2B4S9P2"/>
<dbReference type="InterPro" id="IPR013761">
    <property type="entry name" value="SAM/pointed_sf"/>
</dbReference>
<evidence type="ECO:0000313" key="3">
    <source>
        <dbReference type="EMBL" id="PFX25307.1"/>
    </source>
</evidence>
<dbReference type="EMBL" id="LSMT01000154">
    <property type="protein sequence ID" value="PFX25307.1"/>
    <property type="molecule type" value="Genomic_DNA"/>
</dbReference>
<gene>
    <name evidence="3" type="ORF">AWC38_SpisGene10081</name>
</gene>
<accession>A0A2B4S9P2</accession>